<evidence type="ECO:0000256" key="1">
    <source>
        <dbReference type="SAM" id="Phobius"/>
    </source>
</evidence>
<organism evidence="2 3">
    <name type="scientific">Edaphobacter dinghuensis</name>
    <dbReference type="NCBI Taxonomy" id="1560005"/>
    <lineage>
        <taxon>Bacteria</taxon>
        <taxon>Pseudomonadati</taxon>
        <taxon>Acidobacteriota</taxon>
        <taxon>Terriglobia</taxon>
        <taxon>Terriglobales</taxon>
        <taxon>Acidobacteriaceae</taxon>
        <taxon>Edaphobacter</taxon>
    </lineage>
</organism>
<keyword evidence="1" id="KW-1133">Transmembrane helix</keyword>
<evidence type="ECO:0000313" key="3">
    <source>
        <dbReference type="Proteomes" id="UP000647241"/>
    </source>
</evidence>
<dbReference type="Proteomes" id="UP000647241">
    <property type="component" value="Unassembled WGS sequence"/>
</dbReference>
<dbReference type="RefSeq" id="WP_188554730.1">
    <property type="nucleotide sequence ID" value="NZ_BMGT01000003.1"/>
</dbReference>
<protein>
    <submittedName>
        <fullName evidence="2">Uncharacterized protein</fullName>
    </submittedName>
</protein>
<proteinExistence type="predicted"/>
<reference evidence="2" key="1">
    <citation type="journal article" date="2014" name="Int. J. Syst. Evol. Microbiol.">
        <title>Complete genome sequence of Corynebacterium casei LMG S-19264T (=DSM 44701T), isolated from a smear-ripened cheese.</title>
        <authorList>
            <consortium name="US DOE Joint Genome Institute (JGI-PGF)"/>
            <person name="Walter F."/>
            <person name="Albersmeier A."/>
            <person name="Kalinowski J."/>
            <person name="Ruckert C."/>
        </authorList>
    </citation>
    <scope>NUCLEOTIDE SEQUENCE</scope>
    <source>
        <strain evidence="2">CGMCC 1.12997</strain>
    </source>
</reference>
<keyword evidence="1" id="KW-0472">Membrane</keyword>
<dbReference type="EMBL" id="BMGT01000003">
    <property type="protein sequence ID" value="GGG82154.1"/>
    <property type="molecule type" value="Genomic_DNA"/>
</dbReference>
<gene>
    <name evidence="2" type="ORF">GCM10011585_27110</name>
</gene>
<comment type="caution">
    <text evidence="2">The sequence shown here is derived from an EMBL/GenBank/DDBJ whole genome shotgun (WGS) entry which is preliminary data.</text>
</comment>
<keyword evidence="1" id="KW-0812">Transmembrane</keyword>
<evidence type="ECO:0000313" key="2">
    <source>
        <dbReference type="EMBL" id="GGG82154.1"/>
    </source>
</evidence>
<accession>A0A917HL36</accession>
<feature type="transmembrane region" description="Helical" evidence="1">
    <location>
        <begin position="20"/>
        <end position="41"/>
    </location>
</feature>
<sequence length="47" mass="5015">MASSQNQTPTRPHAASRLSINVDLIAVTIALALAALIRFNIIPSIPF</sequence>
<dbReference type="AlphaFoldDB" id="A0A917HL36"/>
<keyword evidence="3" id="KW-1185">Reference proteome</keyword>
<name>A0A917HL36_9BACT</name>
<reference evidence="2" key="2">
    <citation type="submission" date="2020-09" db="EMBL/GenBank/DDBJ databases">
        <authorList>
            <person name="Sun Q."/>
            <person name="Zhou Y."/>
        </authorList>
    </citation>
    <scope>NUCLEOTIDE SEQUENCE</scope>
    <source>
        <strain evidence="2">CGMCC 1.12997</strain>
    </source>
</reference>